<dbReference type="InterPro" id="IPR013785">
    <property type="entry name" value="Aldolase_TIM"/>
</dbReference>
<dbReference type="GO" id="GO:0046872">
    <property type="term" value="F:metal ion binding"/>
    <property type="evidence" value="ECO:0007669"/>
    <property type="project" value="UniProtKB-KW"/>
</dbReference>
<evidence type="ECO:0000256" key="2">
    <source>
        <dbReference type="ARBA" id="ARBA00022691"/>
    </source>
</evidence>
<dbReference type="InterPro" id="IPR007197">
    <property type="entry name" value="rSAM"/>
</dbReference>
<dbReference type="SFLD" id="SFLDS00029">
    <property type="entry name" value="Radical_SAM"/>
    <property type="match status" value="1"/>
</dbReference>
<keyword evidence="2" id="KW-0949">S-adenosyl-L-methionine</keyword>
<proteinExistence type="predicted"/>
<protein>
    <submittedName>
        <fullName evidence="8">Fe-S oxidoreductase</fullName>
    </submittedName>
</protein>
<feature type="domain" description="Radical SAM core" evidence="7">
    <location>
        <begin position="77"/>
        <end position="296"/>
    </location>
</feature>
<accession>A0A0J1BEE1</accession>
<dbReference type="CDD" id="cd01335">
    <property type="entry name" value="Radical_SAM"/>
    <property type="match status" value="1"/>
</dbReference>
<evidence type="ECO:0000259" key="7">
    <source>
        <dbReference type="PROSITE" id="PS51918"/>
    </source>
</evidence>
<keyword evidence="9" id="KW-1185">Reference proteome</keyword>
<dbReference type="PATRIC" id="fig|595434.4.peg.3025"/>
<dbReference type="PROSITE" id="PS51918">
    <property type="entry name" value="RADICAL_SAM"/>
    <property type="match status" value="1"/>
</dbReference>
<dbReference type="SUPFAM" id="SSF102114">
    <property type="entry name" value="Radical SAM enzymes"/>
    <property type="match status" value="1"/>
</dbReference>
<keyword evidence="4" id="KW-0408">Iron</keyword>
<feature type="region of interest" description="Disordered" evidence="6">
    <location>
        <begin position="432"/>
        <end position="461"/>
    </location>
</feature>
<dbReference type="Gene3D" id="3.20.20.70">
    <property type="entry name" value="Aldolase class I"/>
    <property type="match status" value="1"/>
</dbReference>
<dbReference type="AlphaFoldDB" id="A0A0J1BEE1"/>
<evidence type="ECO:0000256" key="3">
    <source>
        <dbReference type="ARBA" id="ARBA00022723"/>
    </source>
</evidence>
<comment type="caution">
    <text evidence="8">The sequence shown here is derived from an EMBL/GenBank/DDBJ whole genome shotgun (WGS) entry which is preliminary data.</text>
</comment>
<evidence type="ECO:0000256" key="5">
    <source>
        <dbReference type="ARBA" id="ARBA00023014"/>
    </source>
</evidence>
<feature type="compositionally biased region" description="Basic and acidic residues" evidence="6">
    <location>
        <begin position="432"/>
        <end position="442"/>
    </location>
</feature>
<dbReference type="STRING" id="595434.RISK_003173"/>
<gene>
    <name evidence="8" type="ORF">RISK_003173</name>
</gene>
<evidence type="ECO:0000256" key="4">
    <source>
        <dbReference type="ARBA" id="ARBA00023004"/>
    </source>
</evidence>
<evidence type="ECO:0000313" key="8">
    <source>
        <dbReference type="EMBL" id="KLU04905.1"/>
    </source>
</evidence>
<keyword evidence="3" id="KW-0479">Metal-binding</keyword>
<dbReference type="PANTHER" id="PTHR43524:SF1">
    <property type="entry name" value="RADICAL SAM SUPERFAMILY PROTEIN"/>
    <property type="match status" value="1"/>
</dbReference>
<evidence type="ECO:0000256" key="6">
    <source>
        <dbReference type="SAM" id="MobiDB-lite"/>
    </source>
</evidence>
<dbReference type="SFLD" id="SFLDG01067">
    <property type="entry name" value="SPASM/twitch_domain_containing"/>
    <property type="match status" value="1"/>
</dbReference>
<evidence type="ECO:0000256" key="1">
    <source>
        <dbReference type="ARBA" id="ARBA00001966"/>
    </source>
</evidence>
<evidence type="ECO:0000313" key="9">
    <source>
        <dbReference type="Proteomes" id="UP000036367"/>
    </source>
</evidence>
<feature type="compositionally biased region" description="Polar residues" evidence="6">
    <location>
        <begin position="445"/>
        <end position="455"/>
    </location>
</feature>
<dbReference type="CDD" id="cd21128">
    <property type="entry name" value="SPASM_rSAM"/>
    <property type="match status" value="1"/>
</dbReference>
<dbReference type="GO" id="GO:0003824">
    <property type="term" value="F:catalytic activity"/>
    <property type="evidence" value="ECO:0007669"/>
    <property type="project" value="InterPro"/>
</dbReference>
<name>A0A0J1BEE1_RHOIS</name>
<dbReference type="Proteomes" id="UP000036367">
    <property type="component" value="Unassembled WGS sequence"/>
</dbReference>
<dbReference type="Pfam" id="PF04055">
    <property type="entry name" value="Radical_SAM"/>
    <property type="match status" value="1"/>
</dbReference>
<dbReference type="InterPro" id="IPR058240">
    <property type="entry name" value="rSAM_sf"/>
</dbReference>
<comment type="cofactor">
    <cofactor evidence="1">
        <name>[4Fe-4S] cluster</name>
        <dbReference type="ChEBI" id="CHEBI:49883"/>
    </cofactor>
</comment>
<organism evidence="8 9">
    <name type="scientific">Rhodopirellula islandica</name>
    <dbReference type="NCBI Taxonomy" id="595434"/>
    <lineage>
        <taxon>Bacteria</taxon>
        <taxon>Pseudomonadati</taxon>
        <taxon>Planctomycetota</taxon>
        <taxon>Planctomycetia</taxon>
        <taxon>Pirellulales</taxon>
        <taxon>Pirellulaceae</taxon>
        <taxon>Rhodopirellula</taxon>
    </lineage>
</organism>
<keyword evidence="5" id="KW-0411">Iron-sulfur</keyword>
<reference evidence="8" key="1">
    <citation type="submission" date="2015-05" db="EMBL/GenBank/DDBJ databases">
        <title>Permanent draft genome of Rhodopirellula islandicus K833.</title>
        <authorList>
            <person name="Kizina J."/>
            <person name="Richter M."/>
            <person name="Glockner F.O."/>
            <person name="Harder J."/>
        </authorList>
    </citation>
    <scope>NUCLEOTIDE SEQUENCE [LARGE SCALE GENOMIC DNA]</scope>
    <source>
        <strain evidence="8">K833</strain>
    </source>
</reference>
<sequence length="461" mass="52289">MRVGLAQNAWTFDNEFGRLKGTEDSTPQLIEIPMYLRMAKRFAIETDKRLLAKAVWALGVKGLRSVHKHKQRLKRGEFFPPFLYLSVINSCNLRCQGCWVDVGAKQHKIELDAANRTIEQAKAMGNSFFGILGGEPFMHKELLDLFEAHPDVYFQVFTNGHFITDEVAARLRKCGNVTPLISVEGSEIISDTRRGRDGVLNQTIAGIEAAVRNKLLVGVCTSVCKSNIDDLVRDKWVDRLIEMGVMYTWFHIYRPVGPEPNPQLALSSEEQRRVRQFVVDTRATKPIIVIDAYHDDAGNALCPAVTGFTHHVGPWGDIEPCPVIQLATESIHDSKPLKETFNESGFLRDFRELTAQNTRGCVIMERPDLLLELADKHGARDTTARGKVMEELRNVEPRRSQYQPGDEIPERSFVYRWAKKYAFNDFGTYGKHYQESQYRDPDQQPPKSSAGQPDSQLPVLN</sequence>
<dbReference type="PANTHER" id="PTHR43524">
    <property type="entry name" value="RADICAL SAM SUPERFAMILY PROTEIN"/>
    <property type="match status" value="1"/>
</dbReference>
<dbReference type="EMBL" id="LECT01000025">
    <property type="protein sequence ID" value="KLU04905.1"/>
    <property type="molecule type" value="Genomic_DNA"/>
</dbReference>
<dbReference type="GO" id="GO:0051536">
    <property type="term" value="F:iron-sulfur cluster binding"/>
    <property type="evidence" value="ECO:0007669"/>
    <property type="project" value="UniProtKB-KW"/>
</dbReference>